<organism evidence="4 5">
    <name type="scientific">Exidia glandulosa HHB12029</name>
    <dbReference type="NCBI Taxonomy" id="1314781"/>
    <lineage>
        <taxon>Eukaryota</taxon>
        <taxon>Fungi</taxon>
        <taxon>Dikarya</taxon>
        <taxon>Basidiomycota</taxon>
        <taxon>Agaricomycotina</taxon>
        <taxon>Agaricomycetes</taxon>
        <taxon>Auriculariales</taxon>
        <taxon>Exidiaceae</taxon>
        <taxon>Exidia</taxon>
    </lineage>
</organism>
<evidence type="ECO:0000259" key="3">
    <source>
        <dbReference type="Pfam" id="PF01926"/>
    </source>
</evidence>
<evidence type="ECO:0000313" key="4">
    <source>
        <dbReference type="EMBL" id="KZW01607.1"/>
    </source>
</evidence>
<dbReference type="EMBL" id="KV425892">
    <property type="protein sequence ID" value="KZW01607.1"/>
    <property type="molecule type" value="Genomic_DNA"/>
</dbReference>
<feature type="region of interest" description="Disordered" evidence="2">
    <location>
        <begin position="301"/>
        <end position="324"/>
    </location>
</feature>
<dbReference type="AlphaFoldDB" id="A0A165P401"/>
<dbReference type="SUPFAM" id="SSF52540">
    <property type="entry name" value="P-loop containing nucleoside triphosphate hydrolases"/>
    <property type="match status" value="1"/>
</dbReference>
<evidence type="ECO:0000256" key="1">
    <source>
        <dbReference type="SAM" id="Coils"/>
    </source>
</evidence>
<evidence type="ECO:0000313" key="5">
    <source>
        <dbReference type="Proteomes" id="UP000077266"/>
    </source>
</evidence>
<gene>
    <name evidence="4" type="ORF">EXIGLDRAFT_602693</name>
</gene>
<dbReference type="Pfam" id="PF01926">
    <property type="entry name" value="MMR_HSR1"/>
    <property type="match status" value="1"/>
</dbReference>
<feature type="domain" description="G" evidence="3">
    <location>
        <begin position="1"/>
        <end position="72"/>
    </location>
</feature>
<dbReference type="GO" id="GO:0005525">
    <property type="term" value="F:GTP binding"/>
    <property type="evidence" value="ECO:0007669"/>
    <property type="project" value="InterPro"/>
</dbReference>
<feature type="compositionally biased region" description="Basic residues" evidence="2">
    <location>
        <begin position="314"/>
        <end position="324"/>
    </location>
</feature>
<sequence length="324" mass="36295">MGPTGTGKSSFISELAPGATKVGHSLFSCTGDVILIEAVIDGIPCTLIDTPGFDDTEKSDTATLRLISNYLEVALREDHLLTGVIYLQRITDNRVGNVAAKNFRMFSKLCGTAAMRNVVLCTTMWDDVEEAVGEAREKELCDQFWRPMIDAGATVMRHNGTEESALAILRHLLNKPTIVLQLQDELVNRKMKLSETAAGREVGEDLARMMDAHREEMETLRRELSTAQETDAQAIREELAKEEEALRARDEELQLLMRGREVEIRELSRRVEERRSSGFWDFFKTLLPHALQILPDILAAGRSSGRSSRNGTPGRRRRRGQGNQ</sequence>
<feature type="compositionally biased region" description="Low complexity" evidence="2">
    <location>
        <begin position="301"/>
        <end position="313"/>
    </location>
</feature>
<keyword evidence="1" id="KW-0175">Coiled coil</keyword>
<dbReference type="Proteomes" id="UP000077266">
    <property type="component" value="Unassembled WGS sequence"/>
</dbReference>
<dbReference type="InterPro" id="IPR027417">
    <property type="entry name" value="P-loop_NTPase"/>
</dbReference>
<reference evidence="4 5" key="1">
    <citation type="journal article" date="2016" name="Mol. Biol. Evol.">
        <title>Comparative Genomics of Early-Diverging Mushroom-Forming Fungi Provides Insights into the Origins of Lignocellulose Decay Capabilities.</title>
        <authorList>
            <person name="Nagy L.G."/>
            <person name="Riley R."/>
            <person name="Tritt A."/>
            <person name="Adam C."/>
            <person name="Daum C."/>
            <person name="Floudas D."/>
            <person name="Sun H."/>
            <person name="Yadav J.S."/>
            <person name="Pangilinan J."/>
            <person name="Larsson K.H."/>
            <person name="Matsuura K."/>
            <person name="Barry K."/>
            <person name="Labutti K."/>
            <person name="Kuo R."/>
            <person name="Ohm R.A."/>
            <person name="Bhattacharya S.S."/>
            <person name="Shirouzu T."/>
            <person name="Yoshinaga Y."/>
            <person name="Martin F.M."/>
            <person name="Grigoriev I.V."/>
            <person name="Hibbett D.S."/>
        </authorList>
    </citation>
    <scope>NUCLEOTIDE SEQUENCE [LARGE SCALE GENOMIC DNA]</scope>
    <source>
        <strain evidence="4 5">HHB12029</strain>
    </source>
</reference>
<dbReference type="InParanoid" id="A0A165P401"/>
<evidence type="ECO:0000256" key="2">
    <source>
        <dbReference type="SAM" id="MobiDB-lite"/>
    </source>
</evidence>
<dbReference type="Gene3D" id="3.40.50.300">
    <property type="entry name" value="P-loop containing nucleotide triphosphate hydrolases"/>
    <property type="match status" value="1"/>
</dbReference>
<dbReference type="STRING" id="1314781.A0A165P401"/>
<feature type="coiled-coil region" evidence="1">
    <location>
        <begin position="203"/>
        <end position="256"/>
    </location>
</feature>
<name>A0A165P401_EXIGL</name>
<dbReference type="InterPro" id="IPR006073">
    <property type="entry name" value="GTP-bd"/>
</dbReference>
<accession>A0A165P401</accession>
<protein>
    <recommendedName>
        <fullName evidence="3">G domain-containing protein</fullName>
    </recommendedName>
</protein>
<dbReference type="OrthoDB" id="8954335at2759"/>
<keyword evidence="5" id="KW-1185">Reference proteome</keyword>
<proteinExistence type="predicted"/>